<accession>A0AAD6UFH5</accession>
<dbReference type="EMBL" id="JARJCN010000004">
    <property type="protein sequence ID" value="KAJ7101523.1"/>
    <property type="molecule type" value="Genomic_DNA"/>
</dbReference>
<dbReference type="AlphaFoldDB" id="A0AAD6UFH5"/>
<comment type="caution">
    <text evidence="1">The sequence shown here is derived from an EMBL/GenBank/DDBJ whole genome shotgun (WGS) entry which is preliminary data.</text>
</comment>
<name>A0AAD6UFH5_9AGAR</name>
<reference evidence="1" key="1">
    <citation type="submission" date="2023-03" db="EMBL/GenBank/DDBJ databases">
        <title>Massive genome expansion in bonnet fungi (Mycena s.s.) driven by repeated elements and novel gene families across ecological guilds.</title>
        <authorList>
            <consortium name="Lawrence Berkeley National Laboratory"/>
            <person name="Harder C.B."/>
            <person name="Miyauchi S."/>
            <person name="Viragh M."/>
            <person name="Kuo A."/>
            <person name="Thoen E."/>
            <person name="Andreopoulos B."/>
            <person name="Lu D."/>
            <person name="Skrede I."/>
            <person name="Drula E."/>
            <person name="Henrissat B."/>
            <person name="Morin E."/>
            <person name="Kohler A."/>
            <person name="Barry K."/>
            <person name="LaButti K."/>
            <person name="Morin E."/>
            <person name="Salamov A."/>
            <person name="Lipzen A."/>
            <person name="Mereny Z."/>
            <person name="Hegedus B."/>
            <person name="Baldrian P."/>
            <person name="Stursova M."/>
            <person name="Weitz H."/>
            <person name="Taylor A."/>
            <person name="Grigoriev I.V."/>
            <person name="Nagy L.G."/>
            <person name="Martin F."/>
            <person name="Kauserud H."/>
        </authorList>
    </citation>
    <scope>NUCLEOTIDE SEQUENCE</scope>
    <source>
        <strain evidence="1">CBHHK173m</strain>
    </source>
</reference>
<keyword evidence="2" id="KW-1185">Reference proteome</keyword>
<gene>
    <name evidence="1" type="ORF">B0H15DRAFT_413555</name>
</gene>
<proteinExistence type="predicted"/>
<sequence>MHLAPSLTKARRAQMKPGTQLSTSARTALAGVAASLTSCFLITLSPQLRLALHFNTGSESFPCDETRAPPPPLGAIWINSAKNNRLRYCFACFCTRVCNMKQYSYALCVPTLCVICSHRRQTWSSHRHDAPHRGRTLMHSYLSLTGSDWMDCTWDGR</sequence>
<protein>
    <submittedName>
        <fullName evidence="1">Uncharacterized protein</fullName>
    </submittedName>
</protein>
<evidence type="ECO:0000313" key="2">
    <source>
        <dbReference type="Proteomes" id="UP001222325"/>
    </source>
</evidence>
<dbReference type="Proteomes" id="UP001222325">
    <property type="component" value="Unassembled WGS sequence"/>
</dbReference>
<organism evidence="1 2">
    <name type="scientific">Mycena belliarum</name>
    <dbReference type="NCBI Taxonomy" id="1033014"/>
    <lineage>
        <taxon>Eukaryota</taxon>
        <taxon>Fungi</taxon>
        <taxon>Dikarya</taxon>
        <taxon>Basidiomycota</taxon>
        <taxon>Agaricomycotina</taxon>
        <taxon>Agaricomycetes</taxon>
        <taxon>Agaricomycetidae</taxon>
        <taxon>Agaricales</taxon>
        <taxon>Marasmiineae</taxon>
        <taxon>Mycenaceae</taxon>
        <taxon>Mycena</taxon>
    </lineage>
</organism>
<evidence type="ECO:0000313" key="1">
    <source>
        <dbReference type="EMBL" id="KAJ7101523.1"/>
    </source>
</evidence>